<proteinExistence type="predicted"/>
<evidence type="ECO:0000256" key="1">
    <source>
        <dbReference type="ARBA" id="ARBA00022908"/>
    </source>
</evidence>
<name>A0A246WU90_9BURK</name>
<dbReference type="SUPFAM" id="SSF47823">
    <property type="entry name" value="lambda integrase-like, N-terminal domain"/>
    <property type="match status" value="1"/>
</dbReference>
<protein>
    <submittedName>
        <fullName evidence="7">Tn3 family transposase</fullName>
    </submittedName>
</protein>
<feature type="domain" description="Tyr recombinase" evidence="5">
    <location>
        <begin position="99"/>
        <end position="308"/>
    </location>
</feature>
<dbReference type="PANTHER" id="PTHR34605:SF4">
    <property type="entry name" value="DNA ADENINE METHYLTRANSFERASE"/>
    <property type="match status" value="1"/>
</dbReference>
<sequence>MIQIDDYLRAATRDNTRKSYRAAVNHFEIEWGGFLPATADSIVRYLAAYAGVLAHNTLKQRISALGQWHVDQGFPDPTKMPVVRKMLRGIQELHPAQEKRAKPLQLEALEQTCAWLEQQREQARQQGRFGDLLRHTRDKALLLIGFWRGFRSDELARLEIDRIEAVAGEGMTIYLPRTKTDRSLKGTTYKTPALSKLCPVAAYLDWLAVSGLKSGAVIRGIDRWGTISEGAVNAASIIPLFRRILKSAGVTDVHLYSSHSLRRGFASWASANGWEMQALMEYVGWKNISSASRYVDSPDPYHREMLERLVSKMPPTLEQP</sequence>
<dbReference type="GO" id="GO:0003677">
    <property type="term" value="F:DNA binding"/>
    <property type="evidence" value="ECO:0007669"/>
    <property type="project" value="UniProtKB-UniRule"/>
</dbReference>
<evidence type="ECO:0000313" key="8">
    <source>
        <dbReference type="Proteomes" id="UP000197596"/>
    </source>
</evidence>
<feature type="domain" description="Core-binding (CB)" evidence="6">
    <location>
        <begin position="1"/>
        <end position="73"/>
    </location>
</feature>
<dbReference type="InterPro" id="IPR013762">
    <property type="entry name" value="Integrase-like_cat_sf"/>
</dbReference>
<evidence type="ECO:0000259" key="6">
    <source>
        <dbReference type="PROSITE" id="PS51900"/>
    </source>
</evidence>
<dbReference type="EMBL" id="NJGU01000001">
    <property type="protein sequence ID" value="OWY30607.1"/>
    <property type="molecule type" value="Genomic_DNA"/>
</dbReference>
<keyword evidence="1" id="KW-0229">DNA integration</keyword>
<dbReference type="InterPro" id="IPR010998">
    <property type="entry name" value="Integrase_recombinase_N"/>
</dbReference>
<dbReference type="InterPro" id="IPR044068">
    <property type="entry name" value="CB"/>
</dbReference>
<keyword evidence="3" id="KW-0233">DNA recombination</keyword>
<evidence type="ECO:0000256" key="4">
    <source>
        <dbReference type="PROSITE-ProRule" id="PRU01248"/>
    </source>
</evidence>
<gene>
    <name evidence="7" type="ORF">CEJ42_00520</name>
</gene>
<dbReference type="CDD" id="cd00799">
    <property type="entry name" value="INT_Cre_C"/>
    <property type="match status" value="1"/>
</dbReference>
<evidence type="ECO:0000256" key="3">
    <source>
        <dbReference type="ARBA" id="ARBA00023172"/>
    </source>
</evidence>
<evidence type="ECO:0000256" key="2">
    <source>
        <dbReference type="ARBA" id="ARBA00023125"/>
    </source>
</evidence>
<dbReference type="Pfam" id="PF00589">
    <property type="entry name" value="Phage_integrase"/>
    <property type="match status" value="1"/>
</dbReference>
<dbReference type="AlphaFoldDB" id="A0A246WU90"/>
<evidence type="ECO:0000313" key="7">
    <source>
        <dbReference type="EMBL" id="OWY30607.1"/>
    </source>
</evidence>
<reference evidence="7 8" key="1">
    <citation type="submission" date="2017-06" db="EMBL/GenBank/DDBJ databases">
        <title>Herbaspirillum phytohormonus sp. nov., isolated from the root nodule of Robinia pseudoacacia in lead-zinc mine.</title>
        <authorList>
            <person name="Fan M."/>
            <person name="Lin Y."/>
        </authorList>
    </citation>
    <scope>NUCLEOTIDE SEQUENCE [LARGE SCALE GENOMIC DNA]</scope>
    <source>
        <strain evidence="7 8">HZ10</strain>
    </source>
</reference>
<accession>A0A246WU90</accession>
<dbReference type="PROSITE" id="PS51900">
    <property type="entry name" value="CB"/>
    <property type="match status" value="1"/>
</dbReference>
<evidence type="ECO:0000259" key="5">
    <source>
        <dbReference type="PROSITE" id="PS51898"/>
    </source>
</evidence>
<dbReference type="Gene3D" id="1.10.150.130">
    <property type="match status" value="1"/>
</dbReference>
<dbReference type="PANTHER" id="PTHR34605">
    <property type="entry name" value="PHAGE_INTEGRASE DOMAIN-CONTAINING PROTEIN"/>
    <property type="match status" value="1"/>
</dbReference>
<dbReference type="RefSeq" id="WP_050470696.1">
    <property type="nucleotide sequence ID" value="NZ_NJGU01000001.1"/>
</dbReference>
<dbReference type="InterPro" id="IPR011010">
    <property type="entry name" value="DNA_brk_join_enz"/>
</dbReference>
<dbReference type="GO" id="GO:0015074">
    <property type="term" value="P:DNA integration"/>
    <property type="evidence" value="ECO:0007669"/>
    <property type="project" value="UniProtKB-KW"/>
</dbReference>
<dbReference type="GO" id="GO:0006310">
    <property type="term" value="P:DNA recombination"/>
    <property type="evidence" value="ECO:0007669"/>
    <property type="project" value="UniProtKB-KW"/>
</dbReference>
<dbReference type="Gene3D" id="1.10.443.10">
    <property type="entry name" value="Intergrase catalytic core"/>
    <property type="match status" value="1"/>
</dbReference>
<dbReference type="Proteomes" id="UP000197596">
    <property type="component" value="Unassembled WGS sequence"/>
</dbReference>
<dbReference type="PROSITE" id="PS51898">
    <property type="entry name" value="TYR_RECOMBINASE"/>
    <property type="match status" value="1"/>
</dbReference>
<comment type="caution">
    <text evidence="7">The sequence shown here is derived from an EMBL/GenBank/DDBJ whole genome shotgun (WGS) entry which is preliminary data.</text>
</comment>
<dbReference type="InterPro" id="IPR052925">
    <property type="entry name" value="Phage_Integrase-like_Recomb"/>
</dbReference>
<dbReference type="InterPro" id="IPR002104">
    <property type="entry name" value="Integrase_catalytic"/>
</dbReference>
<keyword evidence="2 4" id="KW-0238">DNA-binding</keyword>
<dbReference type="SUPFAM" id="SSF56349">
    <property type="entry name" value="DNA breaking-rejoining enzymes"/>
    <property type="match status" value="1"/>
</dbReference>
<organism evidence="7 8">
    <name type="scientific">Herbaspirillum robiniae</name>
    <dbReference type="NCBI Taxonomy" id="2014887"/>
    <lineage>
        <taxon>Bacteria</taxon>
        <taxon>Pseudomonadati</taxon>
        <taxon>Pseudomonadota</taxon>
        <taxon>Betaproteobacteria</taxon>
        <taxon>Burkholderiales</taxon>
        <taxon>Oxalobacteraceae</taxon>
        <taxon>Herbaspirillum</taxon>
    </lineage>
</organism>